<dbReference type="Proteomes" id="UP000464577">
    <property type="component" value="Chromosome"/>
</dbReference>
<dbReference type="EMBL" id="CP045997">
    <property type="protein sequence ID" value="QHV96647.1"/>
    <property type="molecule type" value="Genomic_DNA"/>
</dbReference>
<evidence type="ECO:0008006" key="3">
    <source>
        <dbReference type="Google" id="ProtNLM"/>
    </source>
</evidence>
<dbReference type="KEGG" id="senf:GJR95_17225"/>
<gene>
    <name evidence="1" type="ORF">GJR95_17225</name>
</gene>
<organism evidence="1 2">
    <name type="scientific">Spirosoma endbachense</name>
    <dbReference type="NCBI Taxonomy" id="2666025"/>
    <lineage>
        <taxon>Bacteria</taxon>
        <taxon>Pseudomonadati</taxon>
        <taxon>Bacteroidota</taxon>
        <taxon>Cytophagia</taxon>
        <taxon>Cytophagales</taxon>
        <taxon>Cytophagaceae</taxon>
        <taxon>Spirosoma</taxon>
    </lineage>
</organism>
<evidence type="ECO:0000313" key="1">
    <source>
        <dbReference type="EMBL" id="QHV96647.1"/>
    </source>
</evidence>
<keyword evidence="2" id="KW-1185">Reference proteome</keyword>
<dbReference type="RefSeq" id="WP_162387056.1">
    <property type="nucleotide sequence ID" value="NZ_CP045997.1"/>
</dbReference>
<protein>
    <recommendedName>
        <fullName evidence="3">CRISPR-associated protein Csh1</fullName>
    </recommendedName>
</protein>
<proteinExistence type="predicted"/>
<accession>A0A6P1VY00</accession>
<dbReference type="AlphaFoldDB" id="A0A6P1VY00"/>
<reference evidence="1 2" key="1">
    <citation type="submission" date="2019-11" db="EMBL/GenBank/DDBJ databases">
        <title>Spirosoma endbachense sp. nov., isolated from a natural salt meadow.</title>
        <authorList>
            <person name="Rojas J."/>
            <person name="Ambika Manirajan B."/>
            <person name="Ratering S."/>
            <person name="Suarez C."/>
            <person name="Geissler-Plaum R."/>
            <person name="Schnell S."/>
        </authorList>
    </citation>
    <scope>NUCLEOTIDE SEQUENCE [LARGE SCALE GENOMIC DNA]</scope>
    <source>
        <strain evidence="1 2">I-24</strain>
    </source>
</reference>
<name>A0A6P1VY00_9BACT</name>
<evidence type="ECO:0000313" key="2">
    <source>
        <dbReference type="Proteomes" id="UP000464577"/>
    </source>
</evidence>
<sequence>MLKELVQFTQSLKEQEMNTIGVVPKEGLHVVLTLRKEDNQVYWPPGSFEPYVYSKKDKTPSEQLQRCAAWAQAAWMVNTNKCFDLPAKGIHSCSPYCLAFKRESLKGGAKYTDAKTKLPERINAYFAKAIDLLDDESEMQRIEVFKYALNSEEKLDAILNQIPEYESLKDANYIVFYLSEPLEAYQKANTKYLADKLFNTNQFNLSVDEMVYGTSDFFNGFPAKKAYLSHQTASFDIAGRISSVEARALFEFQDIMGRGILPRPLPIFVDRDELKKDAIALFKKGAEDGERIGYKEIIETLNENPRHKDDIGNYYLLFYLAGEIKDFDFVSKFEYSLNDEADKPWKVTDWFSINYQPTVSNVFDFQYSILVSILNNSLVVKTKAGGFQYKFFDDIDAKYCKSDNTYLLVMKYRKAFYDFIYKSKRQAVTQQMFDDILQTSILDDLRLDEIKNNRHTQEYSIRQKLNIWFSLTENFERKHKPIETMANKLQAHRKFIHQLTKNEATIETDEQYAFTVGQVIYYLLTKSKTSDTSYKRLEPFLQQVHAKELNKAIARLFDTYKHETFSSNFRTPFAEVMAYETKASIRDLMPTTLAGIFSQNALFSDKETKEEAETEPTPIEE</sequence>